<protein>
    <submittedName>
        <fullName evidence="2">Uncharacterized protein</fullName>
    </submittedName>
</protein>
<sequence length="215" mass="24310">MKEEIKIVAGISAKSSLKWLFIMISGNVFTISCFLIILFQNAEFAGGGHGNAYAFLAGLFFNNICGFILFAGAPVFSFLYFVIANKAAIQQMIYLAWKNKTFAGYIDSKVILLTDKLAGSNHWVSSMSDESMLRLKLLEANKNDKETSRIKKRIINYLFQKIRLDDVDFSKEDLKLSEIVSMKINGFISESVEPSLMFFWLLLLIQIVLFVVAQL</sequence>
<evidence type="ECO:0000313" key="3">
    <source>
        <dbReference type="Proteomes" id="UP000245250"/>
    </source>
</evidence>
<dbReference type="OrthoDB" id="705212at2"/>
<dbReference type="EMBL" id="CP029255">
    <property type="protein sequence ID" value="AWK06771.1"/>
    <property type="molecule type" value="Genomic_DNA"/>
</dbReference>
<keyword evidence="1" id="KW-0812">Transmembrane</keyword>
<name>A0A2S1YRS7_9FLAO</name>
<dbReference type="RefSeq" id="WP_109194176.1">
    <property type="nucleotide sequence ID" value="NZ_CP029255.1"/>
</dbReference>
<evidence type="ECO:0000313" key="2">
    <source>
        <dbReference type="EMBL" id="AWK06771.1"/>
    </source>
</evidence>
<reference evidence="2 3" key="1">
    <citation type="submission" date="2018-05" db="EMBL/GenBank/DDBJ databases">
        <title>Genome sequencing of Flavobacterium sp. HYN0056.</title>
        <authorList>
            <person name="Yi H."/>
            <person name="Baek C."/>
        </authorList>
    </citation>
    <scope>NUCLEOTIDE SEQUENCE [LARGE SCALE GENOMIC DNA]</scope>
    <source>
        <strain evidence="2 3">HYN0056</strain>
    </source>
</reference>
<keyword evidence="1" id="KW-0472">Membrane</keyword>
<feature type="transmembrane region" description="Helical" evidence="1">
    <location>
        <begin position="196"/>
        <end position="213"/>
    </location>
</feature>
<feature type="transmembrane region" description="Helical" evidence="1">
    <location>
        <begin position="20"/>
        <end position="40"/>
    </location>
</feature>
<dbReference type="AlphaFoldDB" id="A0A2S1YRS7"/>
<accession>A0A2S1YRS7</accession>
<dbReference type="KEGG" id="fcr:HYN56_22075"/>
<proteinExistence type="predicted"/>
<evidence type="ECO:0000256" key="1">
    <source>
        <dbReference type="SAM" id="Phobius"/>
    </source>
</evidence>
<dbReference type="PROSITE" id="PS51257">
    <property type="entry name" value="PROKAR_LIPOPROTEIN"/>
    <property type="match status" value="1"/>
</dbReference>
<keyword evidence="1" id="KW-1133">Transmembrane helix</keyword>
<dbReference type="Proteomes" id="UP000245250">
    <property type="component" value="Chromosome"/>
</dbReference>
<gene>
    <name evidence="2" type="ORF">HYN56_22075</name>
</gene>
<keyword evidence="3" id="KW-1185">Reference proteome</keyword>
<feature type="transmembrane region" description="Helical" evidence="1">
    <location>
        <begin position="52"/>
        <end position="83"/>
    </location>
</feature>
<organism evidence="2 3">
    <name type="scientific">Flavobacterium crocinum</name>
    <dbReference type="NCBI Taxonomy" id="2183896"/>
    <lineage>
        <taxon>Bacteria</taxon>
        <taxon>Pseudomonadati</taxon>
        <taxon>Bacteroidota</taxon>
        <taxon>Flavobacteriia</taxon>
        <taxon>Flavobacteriales</taxon>
        <taxon>Flavobacteriaceae</taxon>
        <taxon>Flavobacterium</taxon>
    </lineage>
</organism>